<feature type="compositionally biased region" description="Basic residues" evidence="1">
    <location>
        <begin position="1"/>
        <end position="13"/>
    </location>
</feature>
<accession>A0A7S3R983</accession>
<feature type="compositionally biased region" description="Basic and acidic residues" evidence="1">
    <location>
        <begin position="113"/>
        <end position="122"/>
    </location>
</feature>
<gene>
    <name evidence="2" type="ORF">DTER00134_LOCUS21454</name>
</gene>
<dbReference type="AlphaFoldDB" id="A0A7S3R983"/>
<evidence type="ECO:0000313" key="2">
    <source>
        <dbReference type="EMBL" id="CAE0506378.1"/>
    </source>
</evidence>
<feature type="compositionally biased region" description="Basic and acidic residues" evidence="1">
    <location>
        <begin position="14"/>
        <end position="43"/>
    </location>
</feature>
<feature type="region of interest" description="Disordered" evidence="1">
    <location>
        <begin position="87"/>
        <end position="130"/>
    </location>
</feature>
<dbReference type="EMBL" id="HBIP01035229">
    <property type="protein sequence ID" value="CAE0506378.1"/>
    <property type="molecule type" value="Transcribed_RNA"/>
</dbReference>
<feature type="region of interest" description="Disordered" evidence="1">
    <location>
        <begin position="1"/>
        <end position="52"/>
    </location>
</feature>
<reference evidence="2" key="1">
    <citation type="submission" date="2021-01" db="EMBL/GenBank/DDBJ databases">
        <authorList>
            <person name="Corre E."/>
            <person name="Pelletier E."/>
            <person name="Niang G."/>
            <person name="Scheremetjew M."/>
            <person name="Finn R."/>
            <person name="Kale V."/>
            <person name="Holt S."/>
            <person name="Cochrane G."/>
            <person name="Meng A."/>
            <person name="Brown T."/>
            <person name="Cohen L."/>
        </authorList>
    </citation>
    <scope>NUCLEOTIDE SEQUENCE</scope>
    <source>
        <strain evidence="2">CCMP1320</strain>
    </source>
</reference>
<sequence length="130" mass="14754">MSKKNSLAQKRKRHEYDMRCEKEAAEKKQKASLKKAEKKIDKPLKKKTKSIRIRRGVKLRGIKVKDADSKKKVRKLLAQEQAMKMAIDEEPQMSSKKSKGISVKAATKRATKKDKVAKKTDSDAEGMVIG</sequence>
<evidence type="ECO:0000256" key="1">
    <source>
        <dbReference type="SAM" id="MobiDB-lite"/>
    </source>
</evidence>
<name>A0A7S3R983_DUNTE</name>
<proteinExistence type="predicted"/>
<organism evidence="2">
    <name type="scientific">Dunaliella tertiolecta</name>
    <name type="common">Green alga</name>
    <dbReference type="NCBI Taxonomy" id="3047"/>
    <lineage>
        <taxon>Eukaryota</taxon>
        <taxon>Viridiplantae</taxon>
        <taxon>Chlorophyta</taxon>
        <taxon>core chlorophytes</taxon>
        <taxon>Chlorophyceae</taxon>
        <taxon>CS clade</taxon>
        <taxon>Chlamydomonadales</taxon>
        <taxon>Dunaliellaceae</taxon>
        <taxon>Dunaliella</taxon>
    </lineage>
</organism>
<protein>
    <submittedName>
        <fullName evidence="2">Uncharacterized protein</fullName>
    </submittedName>
</protein>